<keyword evidence="3" id="KW-0547">Nucleotide-binding</keyword>
<dbReference type="GO" id="GO:0005524">
    <property type="term" value="F:ATP binding"/>
    <property type="evidence" value="ECO:0007669"/>
    <property type="project" value="UniProtKB-KW"/>
</dbReference>
<keyword evidence="4 6" id="KW-0067">ATP-binding</keyword>
<evidence type="ECO:0000256" key="2">
    <source>
        <dbReference type="ARBA" id="ARBA00022448"/>
    </source>
</evidence>
<dbReference type="AlphaFoldDB" id="A0A417XZL5"/>
<gene>
    <name evidence="6" type="ORF">D0Z08_17375</name>
</gene>
<dbReference type="GO" id="GO:0016887">
    <property type="term" value="F:ATP hydrolysis activity"/>
    <property type="evidence" value="ECO:0007669"/>
    <property type="project" value="InterPro"/>
</dbReference>
<evidence type="ECO:0000256" key="1">
    <source>
        <dbReference type="ARBA" id="ARBA00005417"/>
    </source>
</evidence>
<dbReference type="PROSITE" id="PS00211">
    <property type="entry name" value="ABC_TRANSPORTER_1"/>
    <property type="match status" value="1"/>
</dbReference>
<organism evidence="6 7">
    <name type="scientific">Nocardioides immobilis</name>
    <dbReference type="NCBI Taxonomy" id="2049295"/>
    <lineage>
        <taxon>Bacteria</taxon>
        <taxon>Bacillati</taxon>
        <taxon>Actinomycetota</taxon>
        <taxon>Actinomycetes</taxon>
        <taxon>Propionibacteriales</taxon>
        <taxon>Nocardioidaceae</taxon>
        <taxon>Nocardioides</taxon>
    </lineage>
</organism>
<evidence type="ECO:0000313" key="6">
    <source>
        <dbReference type="EMBL" id="RHW25813.1"/>
    </source>
</evidence>
<dbReference type="OrthoDB" id="9804819at2"/>
<keyword evidence="7" id="KW-1185">Reference proteome</keyword>
<comment type="similarity">
    <text evidence="1">Belongs to the ABC transporter superfamily.</text>
</comment>
<evidence type="ECO:0000256" key="4">
    <source>
        <dbReference type="ARBA" id="ARBA00022840"/>
    </source>
</evidence>
<accession>A0A417XZL5</accession>
<dbReference type="InterPro" id="IPR027417">
    <property type="entry name" value="P-loop_NTPase"/>
</dbReference>
<dbReference type="PROSITE" id="PS50893">
    <property type="entry name" value="ABC_TRANSPORTER_2"/>
    <property type="match status" value="1"/>
</dbReference>
<reference evidence="6 7" key="1">
    <citation type="submission" date="2018-09" db="EMBL/GenBank/DDBJ databases">
        <title>Genome sequencing of Nocardioides immobilis CCTCC AB 2017083 for comparison to Nocardioides silvaticus.</title>
        <authorList>
            <person name="Li C."/>
            <person name="Wang G."/>
        </authorList>
    </citation>
    <scope>NUCLEOTIDE SEQUENCE [LARGE SCALE GENOMIC DNA]</scope>
    <source>
        <strain evidence="6 7">CCTCC AB 2017083</strain>
    </source>
</reference>
<dbReference type="PANTHER" id="PTHR43335">
    <property type="entry name" value="ABC TRANSPORTER, ATP-BINDING PROTEIN"/>
    <property type="match status" value="1"/>
</dbReference>
<evidence type="ECO:0000259" key="5">
    <source>
        <dbReference type="PROSITE" id="PS50893"/>
    </source>
</evidence>
<dbReference type="Pfam" id="PF00005">
    <property type="entry name" value="ABC_tran"/>
    <property type="match status" value="1"/>
</dbReference>
<evidence type="ECO:0000313" key="7">
    <source>
        <dbReference type="Proteomes" id="UP000283644"/>
    </source>
</evidence>
<dbReference type="SUPFAM" id="SSF52540">
    <property type="entry name" value="P-loop containing nucleoside triphosphate hydrolases"/>
    <property type="match status" value="1"/>
</dbReference>
<dbReference type="Proteomes" id="UP000283644">
    <property type="component" value="Unassembled WGS sequence"/>
</dbReference>
<dbReference type="SMART" id="SM00382">
    <property type="entry name" value="AAA"/>
    <property type="match status" value="1"/>
</dbReference>
<protein>
    <submittedName>
        <fullName evidence="6">ATP-binding cassette domain-containing protein</fullName>
    </submittedName>
</protein>
<comment type="caution">
    <text evidence="6">The sequence shown here is derived from an EMBL/GenBank/DDBJ whole genome shotgun (WGS) entry which is preliminary data.</text>
</comment>
<dbReference type="PANTHER" id="PTHR43335:SF2">
    <property type="entry name" value="ABC TRANSPORTER, ATP-BINDING PROTEIN"/>
    <property type="match status" value="1"/>
</dbReference>
<dbReference type="InterPro" id="IPR003439">
    <property type="entry name" value="ABC_transporter-like_ATP-bd"/>
</dbReference>
<evidence type="ECO:0000256" key="3">
    <source>
        <dbReference type="ARBA" id="ARBA00022741"/>
    </source>
</evidence>
<proteinExistence type="inferred from homology"/>
<dbReference type="InterPro" id="IPR017871">
    <property type="entry name" value="ABC_transporter-like_CS"/>
</dbReference>
<feature type="domain" description="ABC transporter" evidence="5">
    <location>
        <begin position="49"/>
        <end position="279"/>
    </location>
</feature>
<dbReference type="EMBL" id="QXGH01000021">
    <property type="protein sequence ID" value="RHW25813.1"/>
    <property type="molecule type" value="Genomic_DNA"/>
</dbReference>
<dbReference type="InterPro" id="IPR003593">
    <property type="entry name" value="AAA+_ATPase"/>
</dbReference>
<sequence length="288" mass="31212">MGRSVRRLLLRGHRRCREGTRLLQGLRGPGVEPGRLQHQPVHHLQPVTVALSGVRCSYRLDRPVVTIDELELTAGPVGLVGVNGAGKTTLLRTLAGARTPQDGTVTVDGDDLYGPRRRRVVQTIGYMPQEIQFPGELTVTQVLGYLCWLRRVPSRTAKAQSAEAVEAVGLADRAHQQTRRLSGGMRRRLALAAALVNEPRVLLLDEPTTGLDPEQRAGVREIIANLDSRCLVLMSSHVMEDIASVTSSIVVLHEGVVRYHGATSSFVAAHGGPNRSAELAFLTTIADA</sequence>
<keyword evidence="2" id="KW-0813">Transport</keyword>
<dbReference type="Gene3D" id="3.40.50.300">
    <property type="entry name" value="P-loop containing nucleotide triphosphate hydrolases"/>
    <property type="match status" value="1"/>
</dbReference>
<name>A0A417XZL5_9ACTN</name>